<organism evidence="2 3">
    <name type="scientific">Kibdelosporangium aridum</name>
    <dbReference type="NCBI Taxonomy" id="2030"/>
    <lineage>
        <taxon>Bacteria</taxon>
        <taxon>Bacillati</taxon>
        <taxon>Actinomycetota</taxon>
        <taxon>Actinomycetes</taxon>
        <taxon>Pseudonocardiales</taxon>
        <taxon>Pseudonocardiaceae</taxon>
        <taxon>Kibdelosporangium</taxon>
    </lineage>
</organism>
<keyword evidence="3" id="KW-1185">Reference proteome</keyword>
<evidence type="ECO:0000256" key="1">
    <source>
        <dbReference type="SAM" id="Phobius"/>
    </source>
</evidence>
<dbReference type="AlphaFoldDB" id="A0A1W2FLW9"/>
<dbReference type="OrthoDB" id="4763906at2"/>
<sequence length="155" mass="16638">MSKVHRILLGAARIGQAQMLFGNLYEAVVKVPHVFAHHRELAKPGAVLRPGSPTLYFVPAGPVTIAASVAALASGWRDTSRRPWLAASAATTVAVALVTAYVVPAINQPLFLAAEPPAPQKRDVLLRRWYRLNAIRIAAGAVAWYTAGRAQRVQG</sequence>
<reference evidence="2 3" key="1">
    <citation type="submission" date="2017-04" db="EMBL/GenBank/DDBJ databases">
        <authorList>
            <person name="Afonso C.L."/>
            <person name="Miller P.J."/>
            <person name="Scott M.A."/>
            <person name="Spackman E."/>
            <person name="Goraichik I."/>
            <person name="Dimitrov K.M."/>
            <person name="Suarez D.L."/>
            <person name="Swayne D.E."/>
        </authorList>
    </citation>
    <scope>NUCLEOTIDE SEQUENCE [LARGE SCALE GENOMIC DNA]</scope>
    <source>
        <strain evidence="2 3">DSM 43828</strain>
    </source>
</reference>
<evidence type="ECO:0000313" key="3">
    <source>
        <dbReference type="Proteomes" id="UP000192674"/>
    </source>
</evidence>
<protein>
    <recommendedName>
        <fullName evidence="4">DUF1772 domain-containing protein</fullName>
    </recommendedName>
</protein>
<dbReference type="RefSeq" id="WP_084431777.1">
    <property type="nucleotide sequence ID" value="NZ_FWXV01000008.1"/>
</dbReference>
<dbReference type="Proteomes" id="UP000192674">
    <property type="component" value="Unassembled WGS sequence"/>
</dbReference>
<dbReference type="EMBL" id="FWXV01000008">
    <property type="protein sequence ID" value="SMD22969.1"/>
    <property type="molecule type" value="Genomic_DNA"/>
</dbReference>
<evidence type="ECO:0008006" key="4">
    <source>
        <dbReference type="Google" id="ProtNLM"/>
    </source>
</evidence>
<feature type="transmembrane region" description="Helical" evidence="1">
    <location>
        <begin position="54"/>
        <end position="72"/>
    </location>
</feature>
<keyword evidence="1" id="KW-0472">Membrane</keyword>
<keyword evidence="1" id="KW-0812">Transmembrane</keyword>
<accession>A0A1W2FLW9</accession>
<evidence type="ECO:0000313" key="2">
    <source>
        <dbReference type="EMBL" id="SMD22969.1"/>
    </source>
</evidence>
<feature type="transmembrane region" description="Helical" evidence="1">
    <location>
        <begin position="84"/>
        <end position="103"/>
    </location>
</feature>
<gene>
    <name evidence="2" type="ORF">SAMN05661093_07750</name>
</gene>
<name>A0A1W2FLW9_KIBAR</name>
<dbReference type="Pfam" id="PF08592">
    <property type="entry name" value="Anthrone_oxy"/>
    <property type="match status" value="1"/>
</dbReference>
<proteinExistence type="predicted"/>
<keyword evidence="1" id="KW-1133">Transmembrane helix</keyword>
<dbReference type="InterPro" id="IPR013901">
    <property type="entry name" value="Anthrone_oxy"/>
</dbReference>